<evidence type="ECO:0000259" key="2">
    <source>
        <dbReference type="Pfam" id="PF07261"/>
    </source>
</evidence>
<proteinExistence type="inferred from homology"/>
<comment type="similarity">
    <text evidence="1">Belongs to the DnaB/DnaD family.</text>
</comment>
<evidence type="ECO:0000256" key="1">
    <source>
        <dbReference type="ARBA" id="ARBA00093462"/>
    </source>
</evidence>
<protein>
    <submittedName>
        <fullName evidence="3">DnaD/phage-associated family protein</fullName>
    </submittedName>
</protein>
<evidence type="ECO:0000313" key="3">
    <source>
        <dbReference type="EMBL" id="TDO77720.1"/>
    </source>
</evidence>
<dbReference type="Proteomes" id="UP000295064">
    <property type="component" value="Unassembled WGS sequence"/>
</dbReference>
<comment type="caution">
    <text evidence="3">The sequence shown here is derived from an EMBL/GenBank/DDBJ whole genome shotgun (WGS) entry which is preliminary data.</text>
</comment>
<dbReference type="RefSeq" id="WP_133516098.1">
    <property type="nucleotide sequence ID" value="NZ_SNWX01000032.1"/>
</dbReference>
<dbReference type="InterPro" id="IPR034829">
    <property type="entry name" value="DnaD-like_sf"/>
</dbReference>
<dbReference type="AlphaFoldDB" id="A0A4R6LE28"/>
<dbReference type="SUPFAM" id="SSF158499">
    <property type="entry name" value="DnaD domain-like"/>
    <property type="match status" value="1"/>
</dbReference>
<evidence type="ECO:0000313" key="4">
    <source>
        <dbReference type="Proteomes" id="UP000295064"/>
    </source>
</evidence>
<dbReference type="OrthoDB" id="7365718at2"/>
<feature type="domain" description="DnaB/C C-terminal" evidence="2">
    <location>
        <begin position="166"/>
        <end position="215"/>
    </location>
</feature>
<dbReference type="NCBIfam" id="TIGR01446">
    <property type="entry name" value="DnaD_dom"/>
    <property type="match status" value="1"/>
</dbReference>
<dbReference type="Pfam" id="PF07261">
    <property type="entry name" value="DnaB_2"/>
    <property type="match status" value="1"/>
</dbReference>
<dbReference type="EMBL" id="SNWX01000032">
    <property type="protein sequence ID" value="TDO77720.1"/>
    <property type="molecule type" value="Genomic_DNA"/>
</dbReference>
<organism evidence="3 4">
    <name type="scientific">Halanaerobium saccharolyticum</name>
    <dbReference type="NCBI Taxonomy" id="43595"/>
    <lineage>
        <taxon>Bacteria</taxon>
        <taxon>Bacillati</taxon>
        <taxon>Bacillota</taxon>
        <taxon>Clostridia</taxon>
        <taxon>Halanaerobiales</taxon>
        <taxon>Halanaerobiaceae</taxon>
        <taxon>Halanaerobium</taxon>
    </lineage>
</organism>
<reference evidence="3 4" key="1">
    <citation type="submission" date="2019-03" db="EMBL/GenBank/DDBJ databases">
        <title>Subsurface microbial communities from deep shales in Ohio and West Virginia, USA.</title>
        <authorList>
            <person name="Wrighton K."/>
        </authorList>
    </citation>
    <scope>NUCLEOTIDE SEQUENCE [LARGE SCALE GENOMIC DNA]</scope>
    <source>
        <strain evidence="3 4">MA284_T2</strain>
    </source>
</reference>
<dbReference type="Gene3D" id="1.10.10.630">
    <property type="entry name" value="DnaD domain-like"/>
    <property type="match status" value="1"/>
</dbReference>
<dbReference type="InterPro" id="IPR006343">
    <property type="entry name" value="DnaB/C_C"/>
</dbReference>
<sequence length="247" mass="29025">MGAQGWISLHRKMQNNILWQDKPFAKGQAWIDILLSVNHKENEVLLGNEVVKVEPGEMITSIRKLCDRWGWSNTKVKNFLKLLTNQEMISYKSDTKKTVVKVLNYSDYQGLDNCKNDAKTYQKHNQNTSKTHQKHTNNNVNNDLIMKNNENKKKKFKIFFEENVDKFENYLQQMSEAVILKACKISVEKDKPLAYCRAVLNDWTQKGIEDIDDLKTAAKNAKNKDSPDNCDYKWKDHFIDDWDRFKE</sequence>
<gene>
    <name evidence="3" type="ORF">DFR79_13252</name>
</gene>
<accession>A0A4R6LE28</accession>
<name>A0A4R6LE28_9FIRM</name>